<evidence type="ECO:0000313" key="2">
    <source>
        <dbReference type="Proteomes" id="UP000287651"/>
    </source>
</evidence>
<protein>
    <submittedName>
        <fullName evidence="1">Uncharacterized protein</fullName>
    </submittedName>
</protein>
<reference evidence="1 2" key="1">
    <citation type="journal article" date="2014" name="Agronomy (Basel)">
        <title>A Draft Genome Sequence for Ensete ventricosum, the Drought-Tolerant Tree Against Hunger.</title>
        <authorList>
            <person name="Harrison J."/>
            <person name="Moore K.A."/>
            <person name="Paszkiewicz K."/>
            <person name="Jones T."/>
            <person name="Grant M."/>
            <person name="Ambacheew D."/>
            <person name="Muzemil S."/>
            <person name="Studholme D.J."/>
        </authorList>
    </citation>
    <scope>NUCLEOTIDE SEQUENCE [LARGE SCALE GENOMIC DNA]</scope>
</reference>
<organism evidence="1 2">
    <name type="scientific">Ensete ventricosum</name>
    <name type="common">Abyssinian banana</name>
    <name type="synonym">Musa ensete</name>
    <dbReference type="NCBI Taxonomy" id="4639"/>
    <lineage>
        <taxon>Eukaryota</taxon>
        <taxon>Viridiplantae</taxon>
        <taxon>Streptophyta</taxon>
        <taxon>Embryophyta</taxon>
        <taxon>Tracheophyta</taxon>
        <taxon>Spermatophyta</taxon>
        <taxon>Magnoliopsida</taxon>
        <taxon>Liliopsida</taxon>
        <taxon>Zingiberales</taxon>
        <taxon>Musaceae</taxon>
        <taxon>Ensete</taxon>
    </lineage>
</organism>
<dbReference type="Proteomes" id="UP000287651">
    <property type="component" value="Unassembled WGS sequence"/>
</dbReference>
<dbReference type="AlphaFoldDB" id="A0A427A3L4"/>
<dbReference type="EMBL" id="AMZH03003899">
    <property type="protein sequence ID" value="RRT70804.1"/>
    <property type="molecule type" value="Genomic_DNA"/>
</dbReference>
<accession>A0A427A3L4</accession>
<comment type="caution">
    <text evidence="1">The sequence shown here is derived from an EMBL/GenBank/DDBJ whole genome shotgun (WGS) entry which is preliminary data.</text>
</comment>
<gene>
    <name evidence="1" type="ORF">B296_00004062</name>
</gene>
<name>A0A427A3L4_ENSVE</name>
<sequence>MPNTPATATLHSRFSSQLSATIFLSFSADSVAIAASPPHLSSLLPAVGHRLPLFLAVATSPLLPLLRFALACWIRRLCFPLLQPSLLPPTPSSPPMLAVSSLLPTLMPSAVAAATHHYFPFPPLLPPVFSSAPTIAAISLVSHNRYPLLQPPLLPYLQRPPLVSRSPTISFTDAQLPSSSRVISHPSLCSSRCPCLPSLPSSS</sequence>
<evidence type="ECO:0000313" key="1">
    <source>
        <dbReference type="EMBL" id="RRT70804.1"/>
    </source>
</evidence>
<proteinExistence type="predicted"/>